<dbReference type="NCBIfam" id="TIGR03696">
    <property type="entry name" value="Rhs_assc_core"/>
    <property type="match status" value="1"/>
</dbReference>
<dbReference type="Proteomes" id="UP000295293">
    <property type="component" value="Unassembled WGS sequence"/>
</dbReference>
<feature type="domain" description="Teneurin-like YD-shell" evidence="4">
    <location>
        <begin position="904"/>
        <end position="1080"/>
    </location>
</feature>
<keyword evidence="1" id="KW-0677">Repeat</keyword>
<dbReference type="EMBL" id="SNZH01000007">
    <property type="protein sequence ID" value="TDR43059.1"/>
    <property type="molecule type" value="Genomic_DNA"/>
</dbReference>
<gene>
    <name evidence="5" type="ORF">DFR29_10765</name>
</gene>
<dbReference type="PANTHER" id="PTHR32305:SF15">
    <property type="entry name" value="PROTEIN RHSA-RELATED"/>
    <property type="match status" value="1"/>
</dbReference>
<reference evidence="5 6" key="1">
    <citation type="submission" date="2019-03" db="EMBL/GenBank/DDBJ databases">
        <title>Genomic Encyclopedia of Type Strains, Phase IV (KMG-IV): sequencing the most valuable type-strain genomes for metagenomic binning, comparative biology and taxonomic classification.</title>
        <authorList>
            <person name="Goeker M."/>
        </authorList>
    </citation>
    <scope>NUCLEOTIDE SEQUENCE [LARGE SCALE GENOMIC DNA]</scope>
    <source>
        <strain evidence="5 6">DSM 21667</strain>
    </source>
</reference>
<evidence type="ECO:0000259" key="4">
    <source>
        <dbReference type="Pfam" id="PF25023"/>
    </source>
</evidence>
<organism evidence="5 6">
    <name type="scientific">Tahibacter aquaticus</name>
    <dbReference type="NCBI Taxonomy" id="520092"/>
    <lineage>
        <taxon>Bacteria</taxon>
        <taxon>Pseudomonadati</taxon>
        <taxon>Pseudomonadota</taxon>
        <taxon>Gammaproteobacteria</taxon>
        <taxon>Lysobacterales</taxon>
        <taxon>Rhodanobacteraceae</taxon>
        <taxon>Tahibacter</taxon>
    </lineage>
</organism>
<dbReference type="InterPro" id="IPR056823">
    <property type="entry name" value="TEN-like_YD-shell"/>
</dbReference>
<accession>A0A4V3DM64</accession>
<evidence type="ECO:0000259" key="3">
    <source>
        <dbReference type="Pfam" id="PF20148"/>
    </source>
</evidence>
<protein>
    <submittedName>
        <fullName evidence="5">RHS repeat-associated protein</fullName>
    </submittedName>
</protein>
<dbReference type="InterPro" id="IPR031325">
    <property type="entry name" value="RHS_repeat"/>
</dbReference>
<dbReference type="Pfam" id="PF25023">
    <property type="entry name" value="TEN_YD-shell"/>
    <property type="match status" value="2"/>
</dbReference>
<evidence type="ECO:0000256" key="1">
    <source>
        <dbReference type="ARBA" id="ARBA00022737"/>
    </source>
</evidence>
<feature type="domain" description="Teneurin-like YD-shell" evidence="4">
    <location>
        <begin position="1215"/>
        <end position="1492"/>
    </location>
</feature>
<dbReference type="NCBIfam" id="TIGR01643">
    <property type="entry name" value="YD_repeat_2x"/>
    <property type="match status" value="3"/>
</dbReference>
<dbReference type="PRINTS" id="PR00394">
    <property type="entry name" value="RHSPROTEIN"/>
</dbReference>
<feature type="signal peptide" evidence="2">
    <location>
        <begin position="1"/>
        <end position="39"/>
    </location>
</feature>
<keyword evidence="2" id="KW-0732">Signal</keyword>
<feature type="domain" description="DUF6531" evidence="3">
    <location>
        <begin position="191"/>
        <end position="276"/>
    </location>
</feature>
<evidence type="ECO:0000313" key="6">
    <source>
        <dbReference type="Proteomes" id="UP000295293"/>
    </source>
</evidence>
<proteinExistence type="predicted"/>
<evidence type="ECO:0000313" key="5">
    <source>
        <dbReference type="EMBL" id="TDR43059.1"/>
    </source>
</evidence>
<evidence type="ECO:0000256" key="2">
    <source>
        <dbReference type="SAM" id="SignalP"/>
    </source>
</evidence>
<dbReference type="PANTHER" id="PTHR32305">
    <property type="match status" value="1"/>
</dbReference>
<dbReference type="RefSeq" id="WP_166654058.1">
    <property type="nucleotide sequence ID" value="NZ_SNZH01000007.1"/>
</dbReference>
<dbReference type="InterPro" id="IPR022385">
    <property type="entry name" value="Rhs_assc_core"/>
</dbReference>
<dbReference type="InterPro" id="IPR050708">
    <property type="entry name" value="T6SS_VgrG/RHS"/>
</dbReference>
<name>A0A4V3DM64_9GAMM</name>
<feature type="chain" id="PRO_5020903327" evidence="2">
    <location>
        <begin position="40"/>
        <end position="1650"/>
    </location>
</feature>
<dbReference type="Pfam" id="PF05593">
    <property type="entry name" value="RHS_repeat"/>
    <property type="match status" value="3"/>
</dbReference>
<dbReference type="Gene3D" id="2.180.10.10">
    <property type="entry name" value="RHS repeat-associated core"/>
    <property type="match status" value="3"/>
</dbReference>
<comment type="caution">
    <text evidence="5">The sequence shown here is derived from an EMBL/GenBank/DDBJ whole genome shotgun (WGS) entry which is preliminary data.</text>
</comment>
<sequence length="1650" mass="180165">MFTSRSHTGQPRQGPLSFTTLRGALLTLSLLFATPHANALLDKRCNKEGGDLECVPPNQDPQVCVGGASIASSDPPCGLACKTPSQVIDAVSANWVKTFPLCSALEPMPCRDVTTQPNTQTKYMGLVIRHELSFDAKSACNDNPSGYVTNCAGGDGLAIDCKAPVICPPTYGADLTINMCTRPRPKACPAGNPIQCAGGQKLQHESDIPSTGPGTLSLSHHYSSSGFYNSSPSKRNFLGPNWRHSYQRTLQLETATPPNTLQTAFLVRADGKYSDFRLINGAWVGRKDQWESLEEIIDQGVRTGWRYTTPQDEIEHYDLQGRLLSISTRSGLVTALEYSTASTPASIAPEEGLLVRVTDALGRTLDFRYTKETYPGGVHHPRRLEIIDSIGNVIAYEFDPKERLVRTIYPEGKTRQYIYNETAPFTVSEGWHLLTGIIDENGQRFATYKYSGDGRAVEEWHGSSNADYLKVSYTAGFDDTLSKANLLDGLGSLTKRRFRFVNGAIRDEGVTRCDNPGCSSASLQKTTKYYDANGNPRLSIDYKGTITDYDYNDQALETARRENFSEGPTTCPAGTSADSNNYTSTCLTGTCWRTTPFTGSSNAAEIGWTGWHYSCRVPTTAGSYTRATETIWHASLRAPLERDLRNSTGAIESKTRWAYNSRGQVVARCEIDIADAAAMAYTCSDTTAPAAGARVRRWTYAYCEAGDVAASNSTCPILGYTKSVNGPRLTSDAGMNGLDDIISYAYYPSTDETGCGTLSGPCHRKGDLSSATDALGHISETIAYDRSGRILRTRDANNVIVDVSYDARGRLLSQTTRALSSGSPSALDATISFTYDHAGQVTRITEADGTYVDYGYDDAHRLVRIIDRSGNRIHYTLDAAGNPTKDEIFDATYNAAVPGASLKHAIVRQYNVLGRISRTLNVSGQANYDSSTYDSALLNDGYDANGNRVEFADGRGTKTQRTYDPLNRLARSIEDITGTSLETANATTDFGYDTRDTLRSVKDPDGLITTFTVDSLGNLLALDSPDTAHSSYTYDGMGNRLSQTDARGTVVTHIYDALNRQTSTKYPTVSLNTSFYYDETDATTGCNNSYPVDRLTRIVQGTNATTYCYDFLGNVTRKSQNSAGITLAIHYSYNAAGRVETITYPDGGTAIYGYDLSGRINSLSWKSTPAASPLAVVAGISYYPFGPMNKLSFGNGRTLTSVYDSDYVIDRIVSSSQSGLVLEFDRDALGNITGASATIDATTADRTYIYDRQNRLSKVFDSAGSLKEEYRYNKTGDRTFKQREGQPAQTSSLIAGTHRLGIVGGATRTYDPNGNTIDRGDGATLSYDASNRLAAIALPGNATAYEYSGEGERLLKSRANGGTTVVDRYTYSYDGMLLAERRDVTGSPAEHTSYLYVGRTPVAQVRNAVISYIEADHLGTSRVAVDPVTNAAQWRWDWLGSGFGENTAMTIVPGKAVNLRYPGQILDEETQLHHNRFRSYEATLGRYLESDPSGINGGTNTYGYAYSNPLLFIDEDGLQPGIPAPIWHPKPPAPTTYNGRIPPPISYGGRSFGWFDKLLSNQVIAKCTKGFLKINPAGTRLVPNPLGVAIWGMTPTDMGCATLECHPEYRDPQPPRPSRPPFWSSRDYYNTNFGDRRNYEFDVRGIQGSL</sequence>
<dbReference type="InterPro" id="IPR045351">
    <property type="entry name" value="DUF6531"/>
</dbReference>
<dbReference type="Pfam" id="PF20148">
    <property type="entry name" value="DUF6531"/>
    <property type="match status" value="1"/>
</dbReference>
<dbReference type="InterPro" id="IPR006530">
    <property type="entry name" value="YD"/>
</dbReference>
<keyword evidence="6" id="KW-1185">Reference proteome</keyword>